<comment type="caution">
    <text evidence="2">The sequence shown here is derived from an EMBL/GenBank/DDBJ whole genome shotgun (WGS) entry which is preliminary data.</text>
</comment>
<feature type="compositionally biased region" description="Polar residues" evidence="1">
    <location>
        <begin position="33"/>
        <end position="42"/>
    </location>
</feature>
<gene>
    <name evidence="2" type="ORF">Slati_0562800</name>
</gene>
<dbReference type="InterPro" id="IPR011990">
    <property type="entry name" value="TPR-like_helical_dom_sf"/>
</dbReference>
<evidence type="ECO:0000256" key="1">
    <source>
        <dbReference type="SAM" id="MobiDB-lite"/>
    </source>
</evidence>
<sequence>MLRSSSTPVLGSLLPSFADSPNSSSHHQCELHGSTQKHTPNTIHGKLSCTNGGSQNLSKSLFHSPSVAEIKGMSRSSGNEFRRAQSEGNLQELVDALHSVDEFSLSKKSARKSNCCTLEAIPSFSYHHLGVRSEEGDSDYEEDEEIEEVNEEELEMEDSVSLFRMENLLFEQMGTNVNGYGSSLRSEGEGKMYLAAGLGISGISFIDGGGSHGGGGSYRPVAFDRDGGDSHGLSMEEHYKNMLEGDPGNPLVLRNYAQFLYQAKLSGCNCYVQKKGDLPRAEEYYSRAILADPEDGEILSQYAKLIWELHHDKERAANYFERAVQTSSSDSHIHAAYASFLWDTEEDEENATENSRVGQLLFHHGLMASATA</sequence>
<reference evidence="2" key="2">
    <citation type="journal article" date="2024" name="Plant">
        <title>Genomic evolution and insights into agronomic trait innovations of Sesamum species.</title>
        <authorList>
            <person name="Miao H."/>
            <person name="Wang L."/>
            <person name="Qu L."/>
            <person name="Liu H."/>
            <person name="Sun Y."/>
            <person name="Le M."/>
            <person name="Wang Q."/>
            <person name="Wei S."/>
            <person name="Zheng Y."/>
            <person name="Lin W."/>
            <person name="Duan Y."/>
            <person name="Cao H."/>
            <person name="Xiong S."/>
            <person name="Wang X."/>
            <person name="Wei L."/>
            <person name="Li C."/>
            <person name="Ma Q."/>
            <person name="Ju M."/>
            <person name="Zhao R."/>
            <person name="Li G."/>
            <person name="Mu C."/>
            <person name="Tian Q."/>
            <person name="Mei H."/>
            <person name="Zhang T."/>
            <person name="Gao T."/>
            <person name="Zhang H."/>
        </authorList>
    </citation>
    <scope>NUCLEOTIDE SEQUENCE</scope>
    <source>
        <strain evidence="2">KEN1</strain>
    </source>
</reference>
<name>A0AAW2Y0V0_9LAMI</name>
<dbReference type="PANTHER" id="PTHR26312:SF221">
    <property type="entry name" value="OS04G0510600 PROTEIN"/>
    <property type="match status" value="1"/>
</dbReference>
<dbReference type="SUPFAM" id="SSF48452">
    <property type="entry name" value="TPR-like"/>
    <property type="match status" value="1"/>
</dbReference>
<evidence type="ECO:0000313" key="2">
    <source>
        <dbReference type="EMBL" id="KAL0459356.1"/>
    </source>
</evidence>
<organism evidence="2">
    <name type="scientific">Sesamum latifolium</name>
    <dbReference type="NCBI Taxonomy" id="2727402"/>
    <lineage>
        <taxon>Eukaryota</taxon>
        <taxon>Viridiplantae</taxon>
        <taxon>Streptophyta</taxon>
        <taxon>Embryophyta</taxon>
        <taxon>Tracheophyta</taxon>
        <taxon>Spermatophyta</taxon>
        <taxon>Magnoliopsida</taxon>
        <taxon>eudicotyledons</taxon>
        <taxon>Gunneridae</taxon>
        <taxon>Pentapetalae</taxon>
        <taxon>asterids</taxon>
        <taxon>lamiids</taxon>
        <taxon>Lamiales</taxon>
        <taxon>Pedaliaceae</taxon>
        <taxon>Sesamum</taxon>
    </lineage>
</organism>
<protein>
    <submittedName>
        <fullName evidence="2">Uncharacterized protein</fullName>
    </submittedName>
</protein>
<dbReference type="Gene3D" id="1.25.40.10">
    <property type="entry name" value="Tetratricopeptide repeat domain"/>
    <property type="match status" value="1"/>
</dbReference>
<proteinExistence type="predicted"/>
<dbReference type="AlphaFoldDB" id="A0AAW2Y0V0"/>
<accession>A0AAW2Y0V0</accession>
<feature type="region of interest" description="Disordered" evidence="1">
    <location>
        <begin position="1"/>
        <end position="42"/>
    </location>
</feature>
<dbReference type="PANTHER" id="PTHR26312">
    <property type="entry name" value="TETRATRICOPEPTIDE REPEAT PROTEIN 5"/>
    <property type="match status" value="1"/>
</dbReference>
<dbReference type="EMBL" id="JACGWN010000002">
    <property type="protein sequence ID" value="KAL0459356.1"/>
    <property type="molecule type" value="Genomic_DNA"/>
</dbReference>
<reference evidence="2" key="1">
    <citation type="submission" date="2020-06" db="EMBL/GenBank/DDBJ databases">
        <authorList>
            <person name="Li T."/>
            <person name="Hu X."/>
            <person name="Zhang T."/>
            <person name="Song X."/>
            <person name="Zhang H."/>
            <person name="Dai N."/>
            <person name="Sheng W."/>
            <person name="Hou X."/>
            <person name="Wei L."/>
        </authorList>
    </citation>
    <scope>NUCLEOTIDE SEQUENCE</scope>
    <source>
        <strain evidence="2">KEN1</strain>
        <tissue evidence="2">Leaf</tissue>
    </source>
</reference>